<dbReference type="PANTHER" id="PTHR43320">
    <property type="entry name" value="SUGAR KINASE"/>
    <property type="match status" value="1"/>
</dbReference>
<dbReference type="InterPro" id="IPR052700">
    <property type="entry name" value="Carb_kinase_PfkB-like"/>
</dbReference>
<dbReference type="SUPFAM" id="SSF53613">
    <property type="entry name" value="Ribokinase-like"/>
    <property type="match status" value="1"/>
</dbReference>
<dbReference type="PANTHER" id="PTHR43320:SF3">
    <property type="entry name" value="CARBOHYDRATE KINASE PFKB DOMAIN-CONTAINING PROTEIN"/>
    <property type="match status" value="1"/>
</dbReference>
<protein>
    <recommendedName>
        <fullName evidence="4">Carbohydrate kinase PfkB domain-containing protein</fullName>
    </recommendedName>
</protein>
<evidence type="ECO:0000259" key="4">
    <source>
        <dbReference type="Pfam" id="PF00294"/>
    </source>
</evidence>
<dbReference type="EMBL" id="MGET01000056">
    <property type="protein sequence ID" value="OGL88970.1"/>
    <property type="molecule type" value="Genomic_DNA"/>
</dbReference>
<evidence type="ECO:0000313" key="6">
    <source>
        <dbReference type="Proteomes" id="UP000177574"/>
    </source>
</evidence>
<keyword evidence="2" id="KW-0808">Transferase</keyword>
<keyword evidence="3" id="KW-0418">Kinase</keyword>
<organism evidence="5 6">
    <name type="scientific">Candidatus Uhrbacteria bacterium RIFCSPLOWO2_02_FULL_53_10</name>
    <dbReference type="NCBI Taxonomy" id="1802411"/>
    <lineage>
        <taxon>Bacteria</taxon>
        <taxon>Candidatus Uhriibacteriota</taxon>
    </lineage>
</organism>
<dbReference type="InterPro" id="IPR029056">
    <property type="entry name" value="Ribokinase-like"/>
</dbReference>
<dbReference type="Gene3D" id="3.40.1190.20">
    <property type="match status" value="1"/>
</dbReference>
<dbReference type="Proteomes" id="UP000177574">
    <property type="component" value="Unassembled WGS sequence"/>
</dbReference>
<accession>A0A1F7VEK8</accession>
<dbReference type="InterPro" id="IPR011611">
    <property type="entry name" value="PfkB_dom"/>
</dbReference>
<evidence type="ECO:0000256" key="1">
    <source>
        <dbReference type="ARBA" id="ARBA00010688"/>
    </source>
</evidence>
<evidence type="ECO:0000313" key="5">
    <source>
        <dbReference type="EMBL" id="OGL88970.1"/>
    </source>
</evidence>
<dbReference type="Pfam" id="PF00294">
    <property type="entry name" value="PfkB"/>
    <property type="match status" value="1"/>
</dbReference>
<comment type="caution">
    <text evidence="5">The sequence shown here is derived from an EMBL/GenBank/DDBJ whole genome shotgun (WGS) entry which is preliminary data.</text>
</comment>
<feature type="domain" description="Carbohydrate kinase PfkB" evidence="4">
    <location>
        <begin position="27"/>
        <end position="149"/>
    </location>
</feature>
<reference evidence="5 6" key="1">
    <citation type="journal article" date="2016" name="Nat. Commun.">
        <title>Thousands of microbial genomes shed light on interconnected biogeochemical processes in an aquifer system.</title>
        <authorList>
            <person name="Anantharaman K."/>
            <person name="Brown C.T."/>
            <person name="Hug L.A."/>
            <person name="Sharon I."/>
            <person name="Castelle C.J."/>
            <person name="Probst A.J."/>
            <person name="Thomas B.C."/>
            <person name="Singh A."/>
            <person name="Wilkins M.J."/>
            <person name="Karaoz U."/>
            <person name="Brodie E.L."/>
            <person name="Williams K.H."/>
            <person name="Hubbard S.S."/>
            <person name="Banfield J.F."/>
        </authorList>
    </citation>
    <scope>NUCLEOTIDE SEQUENCE [LARGE SCALE GENOMIC DNA]</scope>
</reference>
<evidence type="ECO:0000256" key="3">
    <source>
        <dbReference type="ARBA" id="ARBA00022777"/>
    </source>
</evidence>
<gene>
    <name evidence="5" type="ORF">A3I45_03370</name>
</gene>
<dbReference type="AlphaFoldDB" id="A0A1F7VEK8"/>
<proteinExistence type="inferred from homology"/>
<dbReference type="GO" id="GO:0016301">
    <property type="term" value="F:kinase activity"/>
    <property type="evidence" value="ECO:0007669"/>
    <property type="project" value="UniProtKB-KW"/>
</dbReference>
<evidence type="ECO:0000256" key="2">
    <source>
        <dbReference type="ARBA" id="ARBA00022679"/>
    </source>
</evidence>
<sequence length="170" mass="18225">MKAIFARAHASGAKTAWNPGSRELQHGRKALAPLLSKTDVLFLNREEAVSLTKESRYDTRGILRAMKKAVRHTFVMSDGADGSYAVNNTHAFRAFPTDAPAVNATGAGDAFGSGVISGLIHWNGDLVNSLRLGSLNAESVIGKIGAKEGLLERLPGTRRLAAIRVEPYEI</sequence>
<comment type="similarity">
    <text evidence="1">Belongs to the carbohydrate kinase PfkB family.</text>
</comment>
<name>A0A1F7VEK8_9BACT</name>